<name>A0A6L9STV1_9BIFI</name>
<dbReference type="InterPro" id="IPR035093">
    <property type="entry name" value="RelE/ParE_toxin_dom_sf"/>
</dbReference>
<keyword evidence="1" id="KW-1277">Toxin-antitoxin system</keyword>
<dbReference type="SUPFAM" id="SSF143011">
    <property type="entry name" value="RelE-like"/>
    <property type="match status" value="1"/>
</dbReference>
<dbReference type="InterPro" id="IPR007712">
    <property type="entry name" value="RelE/ParE_toxin"/>
</dbReference>
<protein>
    <submittedName>
        <fullName evidence="2">Type II toxin-antitoxin system mRNA interferase toxin, RelE/StbE family</fullName>
    </submittedName>
</protein>
<proteinExistence type="predicted"/>
<evidence type="ECO:0000256" key="1">
    <source>
        <dbReference type="ARBA" id="ARBA00022649"/>
    </source>
</evidence>
<accession>A0A6L9STV1</accession>
<keyword evidence="3" id="KW-1185">Reference proteome</keyword>
<dbReference type="InterPro" id="IPR004386">
    <property type="entry name" value="Toxin_YafQ-like"/>
</dbReference>
<evidence type="ECO:0000313" key="2">
    <source>
        <dbReference type="EMBL" id="NEG55445.1"/>
    </source>
</evidence>
<reference evidence="2 3" key="1">
    <citation type="submission" date="2019-10" db="EMBL/GenBank/DDBJ databases">
        <title>Bifidobacterium from non-human primates.</title>
        <authorList>
            <person name="Modesto M."/>
        </authorList>
    </citation>
    <scope>NUCLEOTIDE SEQUENCE [LARGE SCALE GENOMIC DNA]</scope>
    <source>
        <strain evidence="2 3">SMA15</strain>
    </source>
</reference>
<dbReference type="Gene3D" id="3.30.2310.20">
    <property type="entry name" value="RelE-like"/>
    <property type="match status" value="1"/>
</dbReference>
<sequence length="121" mass="13832">MRHRGVGPSPPASAEERGQVTYRIVFEPQFDADYTTLSRIHPELMDDLDDAIDHLQEYGTLPEGYRPHVLDNAGGNYNGHWEFHLAGDIDVLVLYWKRADRTVIRMVRIGSHSDLFQGEVL</sequence>
<organism evidence="2 3">
    <name type="scientific">Bifidobacterium platyrrhinorum</name>
    <dbReference type="NCBI Taxonomy" id="2661628"/>
    <lineage>
        <taxon>Bacteria</taxon>
        <taxon>Bacillati</taxon>
        <taxon>Actinomycetota</taxon>
        <taxon>Actinomycetes</taxon>
        <taxon>Bifidobacteriales</taxon>
        <taxon>Bifidobacteriaceae</taxon>
        <taxon>Bifidobacterium</taxon>
    </lineage>
</organism>
<gene>
    <name evidence="2" type="ORF">GFD21_06625</name>
</gene>
<dbReference type="Pfam" id="PF15738">
    <property type="entry name" value="YafQ_toxin"/>
    <property type="match status" value="1"/>
</dbReference>
<dbReference type="Proteomes" id="UP000483293">
    <property type="component" value="Unassembled WGS sequence"/>
</dbReference>
<comment type="caution">
    <text evidence="2">The sequence shown here is derived from an EMBL/GenBank/DDBJ whole genome shotgun (WGS) entry which is preliminary data.</text>
</comment>
<dbReference type="EMBL" id="WHZV01000005">
    <property type="protein sequence ID" value="NEG55445.1"/>
    <property type="molecule type" value="Genomic_DNA"/>
</dbReference>
<dbReference type="AlphaFoldDB" id="A0A6L9STV1"/>
<evidence type="ECO:0000313" key="3">
    <source>
        <dbReference type="Proteomes" id="UP000483293"/>
    </source>
</evidence>
<dbReference type="NCBIfam" id="TIGR02385">
    <property type="entry name" value="RelE_StbE"/>
    <property type="match status" value="1"/>
</dbReference>